<comment type="subcellular location">
    <subcellularLocation>
        <location evidence="1">Secreted</location>
    </subcellularLocation>
</comment>
<keyword evidence="3 5" id="KW-0732">Signal</keyword>
<dbReference type="SUPFAM" id="SSF117074">
    <property type="entry name" value="Hypothetical protein PA1324"/>
    <property type="match status" value="1"/>
</dbReference>
<feature type="region of interest" description="Disordered" evidence="4">
    <location>
        <begin position="1514"/>
        <end position="1535"/>
    </location>
</feature>
<organism evidence="7">
    <name type="scientific">uncultured Sulfurovum sp</name>
    <dbReference type="NCBI Taxonomy" id="269237"/>
    <lineage>
        <taxon>Bacteria</taxon>
        <taxon>Pseudomonadati</taxon>
        <taxon>Campylobacterota</taxon>
        <taxon>Epsilonproteobacteria</taxon>
        <taxon>Campylobacterales</taxon>
        <taxon>Sulfurovaceae</taxon>
        <taxon>Sulfurovum</taxon>
        <taxon>environmental samples</taxon>
    </lineage>
</organism>
<gene>
    <name evidence="7" type="ORF">HELGO_WM17649</name>
</gene>
<dbReference type="Pfam" id="PF17210">
    <property type="entry name" value="SdrD_B"/>
    <property type="match status" value="1"/>
</dbReference>
<feature type="domain" description="SD-repeat containing protein B" evidence="6">
    <location>
        <begin position="1080"/>
        <end position="1199"/>
    </location>
</feature>
<protein>
    <submittedName>
        <fullName evidence="7">Conserved repeat domain protein</fullName>
    </submittedName>
</protein>
<dbReference type="Gene3D" id="2.60.40.10">
    <property type="entry name" value="Immunoglobulins"/>
    <property type="match status" value="3"/>
</dbReference>
<evidence type="ECO:0000256" key="4">
    <source>
        <dbReference type="SAM" id="MobiDB-lite"/>
    </source>
</evidence>
<name>A0A6S6TWH8_9BACT</name>
<feature type="chain" id="PRO_5028044194" evidence="5">
    <location>
        <begin position="21"/>
        <end position="2449"/>
    </location>
</feature>
<reference evidence="7" key="1">
    <citation type="submission" date="2020-01" db="EMBL/GenBank/DDBJ databases">
        <authorList>
            <person name="Meier V. D."/>
            <person name="Meier V D."/>
        </authorList>
    </citation>
    <scope>NUCLEOTIDE SEQUENCE</scope>
    <source>
        <strain evidence="7">HLG_WM_MAG_05</strain>
    </source>
</reference>
<dbReference type="GO" id="GO:0005576">
    <property type="term" value="C:extracellular region"/>
    <property type="evidence" value="ECO:0007669"/>
    <property type="project" value="UniProtKB-SubCell"/>
</dbReference>
<accession>A0A6S6TWH8</accession>
<evidence type="ECO:0000313" key="7">
    <source>
        <dbReference type="EMBL" id="CAA6819466.1"/>
    </source>
</evidence>
<dbReference type="InterPro" id="IPR013783">
    <property type="entry name" value="Ig-like_fold"/>
</dbReference>
<keyword evidence="2" id="KW-0964">Secreted</keyword>
<feature type="non-terminal residue" evidence="7">
    <location>
        <position position="2449"/>
    </location>
</feature>
<proteinExistence type="predicted"/>
<evidence type="ECO:0000256" key="5">
    <source>
        <dbReference type="SAM" id="SignalP"/>
    </source>
</evidence>
<evidence type="ECO:0000256" key="1">
    <source>
        <dbReference type="ARBA" id="ARBA00004613"/>
    </source>
</evidence>
<sequence>MKFINKLFLFLFTLTLSIEAANVNVTTYYGNTGGIVGILNTTTQVVNGRTICPVNPTIGCDFGDDPLFSNNGTVNNASDDSYSGDLVVRTNDSFQAIAGWTWNGEAGGSKEKVTIKGTLPSTGILPNGSTGETKSYKWDTLPGSCLADESSISEDKQIMTCVRYAFDKNDVGTYSEDLPFNIIVKGETLSKTEPGDVSFEISAEDATTVSDDTDGYSLTVTAAPRWNLQKSYYTTLANREIDGVRGWVLDYKFYIEVDEVSGEIDNASALVGNESMGKDATFTFKDDLSEVSPNAKLIGCSFKGRYTNLDGYVGSADPLTYNGTGSIWGDSYPERKIPQTADEREISCTQTGTIIDVTAKHIDATLTNYPKLDYRGYALPVNRGIAAIGSIYVFVPLDDVKPKRLGGNNEGENAGINSEAGGWLTTKNRLTNFDPITPTGNANFGGERESEKDNSYALTLYYNNGSWDKYYRGTQNSFTGPAHISYYIGSTYRSGDGIVNANTEFSTWMVSSNTGGTPKTKDIHCDVIDAYRLEIQPIKDNTNYEVIKTQYYGKTEWPYRFHINSGSGAYINDINNFPYTVEYANTYVDNSFLPSQGGDTSADVGDTIVTECTDPSVKWYSSLEDARSGIDGGLATVTKIRYTLKEGIEMPPASSVYLVTNHKVRTTDLETGQPLENGDLIVDYATHSWDDINWHKPTYKPGVYPGTHSGTAGDRVIFSGPKARIIKDVDKVALSAGDEATFNLKISFTNDTGLEAYGNVKVTDLLPKGLKYVAQSVSEPYLAPVIGTCADVEDINSTDTPCNDAENQVLIWDLGERRAGEIFPDINYSTIVGVEVNAGTIRNVAKIEAPTDASPISQRRSEVGMSVSIPASINIVKSTEENVAYPSLRERTTTAQNINFVMDMRNGKAGDITDLDVIDILPFEGDAEEGAIKFNNLELKRKVATSFHGTSIYESMELIAHPLSSSACDLTANGGVKYYYTDADPSTINIAPTVGDANIIGGANAIWCEGEGCVNKEEVTAVRARGPRMEAQAICQLKVSLSVKDNLAGDNYSNSAGASATGITLPVLSNSLAIPVVGSSLGDYVWYDKNANGIQDDSEKGMQGITVKLLDGSGMPVKNPANPTEDYIVTTNSEGKYNFTKLNSGEYIVEFVRPTGYLISDANTGTSAIDSNIVDKINSRTAAVTLGVDEKELDVDAGFYTPVIAGTVFDDGNNDGTVNGKPINTPDGSPLYVTLLDANNSILASKAVASDGTYSFDGDDNVTADANYKVILATTIDATVASLPVNWNNADGEHIGTGAGLDGSNDGKIAVSVEEADVLEVNFGINKKPEVVNVSEPEQFNPSGTIKVDVPDLNVSDEEDGTPTTITIETVPSNAKLYYNDTLVVAGEVIENFDNSLLTIDPDAGDQSISFEYTTTDKVGVTSDRATVTMSFKDLKVSGNLYIDGNGDENINGTKTSSADGVQLYATLVTGGSVISSMPLSASGTYLFDIEDGVRANTEYTVVLSDSNGSVNASLPTEWSNEDGENISSITPTGNDGAKDGLLTVKVMENDVTKADFGINKKPVAENVSEPAQANPGNASTVQVPDLNISDAQTSTGLSVTITSNPNNATIYYNGNEVTIGQEIPNFDNTLLTLDPENGDQNVSFTYTTTDGAGTESDEATVSLEFTNIIISGTLYNDGNGNGNVDGNETNSADTTQLFVTLVDAGGIEVASKALASDGTYRFDSVDGISSESNYTIVLTNALHKLTASLPATWNNADGENIGLIGLDGKADGSIFVEVLKENIPEINFGINKQPIAKNRTENTQFNPGGTTQVTVPPLEISDKEDGEPTTVTITELPTNGTLYYDGVPVVLDANITDVNVSKFTLDPHDGDISTSFKYTTTDRVGVISEPATVTMPFVGLKISGNIFNDGDNDGTINGTGIPAPDGKQLYVTLIDKNSSIVASHPVNSNDGSYLFSDTDGIIANSNYTVVLSTSENKTTASLPTNWSNQDGEHIGINAGTDGSNDGLIEVAVFTENIEEVNFGINKKPVANDVVAPPQLNLGGDTQVDVPDLVVSDNEDSTPSTVTIVNLPLNGTLYYNGTPVTAGEIFTDFNNSLLTIDPNNGDVTLSFTYTTTDAVGDESEPATVSMQFDGLEIRGNIFNDGNNDNTVNGTKIAQIASTALYATLLDDSNTVMATTAIEMDGSYKFTGLDGIIPNTNYLVVLSIEANTTTSTLVPNWNWADGEHVGTNEGLDDKADGKILVNVLEVDVLEVNFGVNEQPVANNKTKELQFNPGGTTQVTVPPLEISDKEDGEPTTVTITELPTNGTLYYDGVPVVLDANITDVNVSKFSLDPHDGDVTTVFKYTTTDRVGVISEPATVTMPFVGLKISGNIFNDGDNDGTINGTGIPAPSGVQLYVTLIDDNNTVVASKEVTADGSYAFGDTDGLKANSDYKVILSTTENNTTASL</sequence>
<feature type="compositionally biased region" description="Polar residues" evidence="4">
    <location>
        <begin position="1802"/>
        <end position="1815"/>
    </location>
</feature>
<evidence type="ECO:0000256" key="3">
    <source>
        <dbReference type="ARBA" id="ARBA00022729"/>
    </source>
</evidence>
<evidence type="ECO:0000259" key="6">
    <source>
        <dbReference type="Pfam" id="PF17210"/>
    </source>
</evidence>
<feature type="region of interest" description="Disordered" evidence="4">
    <location>
        <begin position="1801"/>
        <end position="1828"/>
    </location>
</feature>
<dbReference type="EMBL" id="CACVAU010000056">
    <property type="protein sequence ID" value="CAA6819466.1"/>
    <property type="molecule type" value="Genomic_DNA"/>
</dbReference>
<feature type="signal peptide" evidence="5">
    <location>
        <begin position="1"/>
        <end position="20"/>
    </location>
</feature>
<dbReference type="InterPro" id="IPR033764">
    <property type="entry name" value="Sdr_B"/>
</dbReference>
<evidence type="ECO:0000256" key="2">
    <source>
        <dbReference type="ARBA" id="ARBA00022525"/>
    </source>
</evidence>